<comment type="similarity">
    <text evidence="2">Belongs to the cytochrome P450 family.</text>
</comment>
<dbReference type="HOGENOM" id="CLU_001570_25_2_1"/>
<dbReference type="GO" id="GO:0016705">
    <property type="term" value="F:oxidoreductase activity, acting on paired donors, with incorporation or reduction of molecular oxygen"/>
    <property type="evidence" value="ECO:0007669"/>
    <property type="project" value="InterPro"/>
</dbReference>
<feature type="non-terminal residue" evidence="8">
    <location>
        <position position="1"/>
    </location>
</feature>
<evidence type="ECO:0000256" key="3">
    <source>
        <dbReference type="ARBA" id="ARBA00022617"/>
    </source>
</evidence>
<feature type="binding site" description="axial binding residue" evidence="7">
    <location>
        <position position="345"/>
    </location>
    <ligand>
        <name>heme</name>
        <dbReference type="ChEBI" id="CHEBI:30413"/>
    </ligand>
    <ligandPart>
        <name>Fe</name>
        <dbReference type="ChEBI" id="CHEBI:18248"/>
    </ligandPart>
</feature>
<keyword evidence="4 7" id="KW-0479">Metal-binding</keyword>
<evidence type="ECO:0000256" key="4">
    <source>
        <dbReference type="ARBA" id="ARBA00022723"/>
    </source>
</evidence>
<dbReference type="PANTHER" id="PTHR24305:SF166">
    <property type="entry name" value="CYTOCHROME P450 12A4, MITOCHONDRIAL-RELATED"/>
    <property type="match status" value="1"/>
</dbReference>
<proteinExistence type="inferred from homology"/>
<keyword evidence="6" id="KW-0503">Monooxygenase</keyword>
<gene>
    <name evidence="8" type="ORF">MAN_04585</name>
</gene>
<evidence type="ECO:0000256" key="1">
    <source>
        <dbReference type="ARBA" id="ARBA00001971"/>
    </source>
</evidence>
<dbReference type="InterPro" id="IPR050121">
    <property type="entry name" value="Cytochrome_P450_monoxygenase"/>
</dbReference>
<dbReference type="GO" id="GO:0004497">
    <property type="term" value="F:monooxygenase activity"/>
    <property type="evidence" value="ECO:0007669"/>
    <property type="project" value="UniProtKB-KW"/>
</dbReference>
<dbReference type="EMBL" id="AZNF01000005">
    <property type="protein sequence ID" value="KID66304.1"/>
    <property type="molecule type" value="Genomic_DNA"/>
</dbReference>
<accession>A0A0B4GDG0</accession>
<evidence type="ECO:0000256" key="6">
    <source>
        <dbReference type="ARBA" id="ARBA00023033"/>
    </source>
</evidence>
<organism evidence="8 9">
    <name type="scientific">Metarhizium anisopliae (strain ARSEF 549)</name>
    <dbReference type="NCBI Taxonomy" id="3151832"/>
    <lineage>
        <taxon>Eukaryota</taxon>
        <taxon>Fungi</taxon>
        <taxon>Dikarya</taxon>
        <taxon>Ascomycota</taxon>
        <taxon>Pezizomycotina</taxon>
        <taxon>Sordariomycetes</taxon>
        <taxon>Hypocreomycetidae</taxon>
        <taxon>Hypocreales</taxon>
        <taxon>Clavicipitaceae</taxon>
        <taxon>Metarhizium</taxon>
    </lineage>
</organism>
<comment type="cofactor">
    <cofactor evidence="1 7">
        <name>heme</name>
        <dbReference type="ChEBI" id="CHEBI:30413"/>
    </cofactor>
</comment>
<dbReference type="Proteomes" id="UP000031186">
    <property type="component" value="Unassembled WGS sequence"/>
</dbReference>
<dbReference type="VEuPathDB" id="FungiDB:MAN_04585"/>
<evidence type="ECO:0000256" key="2">
    <source>
        <dbReference type="ARBA" id="ARBA00010617"/>
    </source>
</evidence>
<dbReference type="SUPFAM" id="SSF48264">
    <property type="entry name" value="Cytochrome P450"/>
    <property type="match status" value="1"/>
</dbReference>
<evidence type="ECO:0000256" key="7">
    <source>
        <dbReference type="PIRSR" id="PIRSR602403-1"/>
    </source>
</evidence>
<name>A0A0B4GDG0_METAF</name>
<dbReference type="InterPro" id="IPR036396">
    <property type="entry name" value="Cyt_P450_sf"/>
</dbReference>
<protein>
    <submittedName>
        <fullName evidence="8">Cytochrome P450</fullName>
    </submittedName>
</protein>
<dbReference type="GO" id="GO:0005506">
    <property type="term" value="F:iron ion binding"/>
    <property type="evidence" value="ECO:0007669"/>
    <property type="project" value="InterPro"/>
</dbReference>
<dbReference type="GO" id="GO:0020037">
    <property type="term" value="F:heme binding"/>
    <property type="evidence" value="ECO:0007669"/>
    <property type="project" value="InterPro"/>
</dbReference>
<dbReference type="OrthoDB" id="4938365at2759"/>
<keyword evidence="6" id="KW-0560">Oxidoreductase</keyword>
<reference evidence="8 9" key="1">
    <citation type="journal article" date="2014" name="Proc. Natl. Acad. Sci. U.S.A.">
        <title>Trajectory and genomic determinants of fungal-pathogen speciation and host adaptation.</title>
        <authorList>
            <person name="Hu X."/>
            <person name="Xiao G."/>
            <person name="Zheng P."/>
            <person name="Shang Y."/>
            <person name="Su Y."/>
            <person name="Zhang X."/>
            <person name="Liu X."/>
            <person name="Zhan S."/>
            <person name="St Leger R.J."/>
            <person name="Wang C."/>
        </authorList>
    </citation>
    <scope>NUCLEOTIDE SEQUENCE [LARGE SCALE GENOMIC DNA]</scope>
    <source>
        <strain evidence="8 9">ARSEF 549</strain>
    </source>
</reference>
<dbReference type="PANTHER" id="PTHR24305">
    <property type="entry name" value="CYTOCHROME P450"/>
    <property type="match status" value="1"/>
</dbReference>
<dbReference type="AlphaFoldDB" id="A0A0B4GDG0"/>
<evidence type="ECO:0000256" key="5">
    <source>
        <dbReference type="ARBA" id="ARBA00023004"/>
    </source>
</evidence>
<dbReference type="InterPro" id="IPR002403">
    <property type="entry name" value="Cyt_P450_E_grp-IV"/>
</dbReference>
<keyword evidence="3 7" id="KW-0349">Heme</keyword>
<dbReference type="Gene3D" id="1.10.630.10">
    <property type="entry name" value="Cytochrome P450"/>
    <property type="match status" value="1"/>
</dbReference>
<evidence type="ECO:0000313" key="8">
    <source>
        <dbReference type="EMBL" id="KID66304.1"/>
    </source>
</evidence>
<sequence length="419" mass="47916">MDCCTRHAGYLRAICLYRSVKLDDWPRHRKAVVAPFNDDLMSLVWRETLCHTRSMLHAWTTQFRGNIPSLENGLRALTFNVLGATAFHERPQSQADTRPKDSEKIAEDYLDTLRTVLDNSILLMVIPYHRLRGTSIPRHLARVGRAAQSFRSILLKVLGEETAALGSDGSKQNRLLTPLVRALKPDTRDFVINFAGHDTVRLTLNFTLALLAVHPDVQEWIYQEIKMFSGGHPNDEWDYDMFPKLKRCQAVLLETLRIFPPSTGIPKIASHTAPTLRLGDQILVIPPGTEVFPLLLGIQTDARYWDDPYIRRPSRWILHDDKGDEGLLIPRRGTFFPWSEGPQICVGKKFSLVEGVAVLVCLLQEHRLLVRVEAGETQEQARHRVRNCIDDVNYNLLLRMNHPERVRLECASIQTEIWA</sequence>
<evidence type="ECO:0000313" key="9">
    <source>
        <dbReference type="Proteomes" id="UP000031186"/>
    </source>
</evidence>
<dbReference type="PRINTS" id="PR00465">
    <property type="entry name" value="EP450IV"/>
</dbReference>
<dbReference type="InterPro" id="IPR001128">
    <property type="entry name" value="Cyt_P450"/>
</dbReference>
<dbReference type="Pfam" id="PF00067">
    <property type="entry name" value="p450"/>
    <property type="match status" value="1"/>
</dbReference>
<keyword evidence="5 7" id="KW-0408">Iron</keyword>
<keyword evidence="9" id="KW-1185">Reference proteome</keyword>
<dbReference type="PRINTS" id="PR00385">
    <property type="entry name" value="P450"/>
</dbReference>
<comment type="caution">
    <text evidence="8">The sequence shown here is derived from an EMBL/GenBank/DDBJ whole genome shotgun (WGS) entry which is preliminary data.</text>
</comment>